<feature type="transmembrane region" description="Helical" evidence="8">
    <location>
        <begin position="258"/>
        <end position="276"/>
    </location>
</feature>
<dbReference type="STRING" id="2656787.A0A370TGJ0"/>
<evidence type="ECO:0000256" key="8">
    <source>
        <dbReference type="SAM" id="Phobius"/>
    </source>
</evidence>
<evidence type="ECO:0000313" key="10">
    <source>
        <dbReference type="Proteomes" id="UP000254866"/>
    </source>
</evidence>
<gene>
    <name evidence="9" type="ORF">BP5553_07436</name>
</gene>
<comment type="subcellular location">
    <subcellularLocation>
        <location evidence="1">Cell inner membrane</location>
        <topology evidence="1">Multi-pass membrane protein</topology>
    </subcellularLocation>
</comment>
<evidence type="ECO:0000256" key="5">
    <source>
        <dbReference type="ARBA" id="ARBA00022692"/>
    </source>
</evidence>
<keyword evidence="2" id="KW-0813">Transport</keyword>
<keyword evidence="7 8" id="KW-0472">Membrane</keyword>
<keyword evidence="5 8" id="KW-0812">Transmembrane</keyword>
<protein>
    <submittedName>
        <fullName evidence="9">Uncharacterized protein</fullName>
    </submittedName>
</protein>
<dbReference type="AlphaFoldDB" id="A0A370TGJ0"/>
<feature type="transmembrane region" description="Helical" evidence="8">
    <location>
        <begin position="81"/>
        <end position="100"/>
    </location>
</feature>
<evidence type="ECO:0000256" key="7">
    <source>
        <dbReference type="ARBA" id="ARBA00023136"/>
    </source>
</evidence>
<feature type="transmembrane region" description="Helical" evidence="8">
    <location>
        <begin position="174"/>
        <end position="192"/>
    </location>
</feature>
<feature type="transmembrane region" description="Helical" evidence="8">
    <location>
        <begin position="288"/>
        <end position="305"/>
    </location>
</feature>
<reference evidence="9 10" key="1">
    <citation type="journal article" date="2018" name="IMA Fungus">
        <title>IMA Genome-F 9: Draft genome sequence of Annulohypoxylon stygium, Aspergillus mulundensis, Berkeleyomyces basicola (syn. Thielaviopsis basicola), Ceratocystis smalleyi, two Cercospora beticola strains, Coleophoma cylindrospora, Fusarium fracticaudum, Phialophora cf. hyalina, and Morchella septimelata.</title>
        <authorList>
            <person name="Wingfield B.D."/>
            <person name="Bills G.F."/>
            <person name="Dong Y."/>
            <person name="Huang W."/>
            <person name="Nel W.J."/>
            <person name="Swalarsk-Parry B.S."/>
            <person name="Vaghefi N."/>
            <person name="Wilken P.M."/>
            <person name="An Z."/>
            <person name="de Beer Z.W."/>
            <person name="De Vos L."/>
            <person name="Chen L."/>
            <person name="Duong T.A."/>
            <person name="Gao Y."/>
            <person name="Hammerbacher A."/>
            <person name="Kikkert J.R."/>
            <person name="Li Y."/>
            <person name="Li H."/>
            <person name="Li K."/>
            <person name="Li Q."/>
            <person name="Liu X."/>
            <person name="Ma X."/>
            <person name="Naidoo K."/>
            <person name="Pethybridge S.J."/>
            <person name="Sun J."/>
            <person name="Steenkamp E.T."/>
            <person name="van der Nest M.A."/>
            <person name="van Wyk S."/>
            <person name="Wingfield M.J."/>
            <person name="Xiong C."/>
            <person name="Yue Q."/>
            <person name="Zhang X."/>
        </authorList>
    </citation>
    <scope>NUCLEOTIDE SEQUENCE [LARGE SCALE GENOMIC DNA]</scope>
    <source>
        <strain evidence="9 10">BP 5553</strain>
    </source>
</reference>
<sequence>MAANVISTGLSGSLFGAALLLSGVYSPTVIASQLDLSDFHMLKVFLTASGSSAVLIELARRTNIAPFKPREASNLNRLHRYDGNVIGGLLLGSGMALTGACPGTVLVQVASGIASGFPVLAGGILGGMVWSRLGHCAKCTPTTSSTTNKESSDVKKEHAVTIYESLKLSPTRAILIYEIICLSIILSASYLLPGGHGSQRLNPMLGGLLIGGAQAASLVLTHAPIGVSTAYERMGQYICWFTGLSPNRTSAWPSPSPIIFAVGMLMGSWCLSNYLGMSPVTESTNISIARAMVGGAALIVGARTAGGCTSGHGISGMSTFSKASFITVGAMFAGGIGLSSLLRLFT</sequence>
<dbReference type="RefSeq" id="XP_031867290.1">
    <property type="nucleotide sequence ID" value="XM_032016059.1"/>
</dbReference>
<evidence type="ECO:0000256" key="6">
    <source>
        <dbReference type="ARBA" id="ARBA00022989"/>
    </source>
</evidence>
<dbReference type="GeneID" id="43600285"/>
<evidence type="ECO:0000256" key="4">
    <source>
        <dbReference type="ARBA" id="ARBA00022519"/>
    </source>
</evidence>
<feature type="transmembrane region" description="Helical" evidence="8">
    <location>
        <begin position="325"/>
        <end position="345"/>
    </location>
</feature>
<keyword evidence="10" id="KW-1185">Reference proteome</keyword>
<evidence type="ECO:0000313" key="9">
    <source>
        <dbReference type="EMBL" id="RDL34308.1"/>
    </source>
</evidence>
<accession>A0A370TGJ0</accession>
<dbReference type="Proteomes" id="UP000254866">
    <property type="component" value="Unassembled WGS sequence"/>
</dbReference>
<dbReference type="PANTHER" id="PTHR30574">
    <property type="entry name" value="INNER MEMBRANE PROTEIN YEDE"/>
    <property type="match status" value="1"/>
</dbReference>
<proteinExistence type="predicted"/>
<organism evidence="9 10">
    <name type="scientific">Venustampulla echinocandica</name>
    <dbReference type="NCBI Taxonomy" id="2656787"/>
    <lineage>
        <taxon>Eukaryota</taxon>
        <taxon>Fungi</taxon>
        <taxon>Dikarya</taxon>
        <taxon>Ascomycota</taxon>
        <taxon>Pezizomycotina</taxon>
        <taxon>Leotiomycetes</taxon>
        <taxon>Helotiales</taxon>
        <taxon>Pleuroascaceae</taxon>
        <taxon>Venustampulla</taxon>
    </lineage>
</organism>
<evidence type="ECO:0000256" key="3">
    <source>
        <dbReference type="ARBA" id="ARBA00022475"/>
    </source>
</evidence>
<evidence type="ECO:0000256" key="2">
    <source>
        <dbReference type="ARBA" id="ARBA00022448"/>
    </source>
</evidence>
<dbReference type="OrthoDB" id="10254418at2759"/>
<dbReference type="PANTHER" id="PTHR30574:SF1">
    <property type="entry name" value="SULPHUR TRANSPORT DOMAIN-CONTAINING PROTEIN"/>
    <property type="match status" value="1"/>
</dbReference>
<dbReference type="EMBL" id="NPIC01000007">
    <property type="protein sequence ID" value="RDL34308.1"/>
    <property type="molecule type" value="Genomic_DNA"/>
</dbReference>
<evidence type="ECO:0000256" key="1">
    <source>
        <dbReference type="ARBA" id="ARBA00004429"/>
    </source>
</evidence>
<keyword evidence="3" id="KW-1003">Cell membrane</keyword>
<dbReference type="InterPro" id="IPR007272">
    <property type="entry name" value="Sulf_transp_TsuA/YedE"/>
</dbReference>
<comment type="caution">
    <text evidence="9">The sequence shown here is derived from an EMBL/GenBank/DDBJ whole genome shotgun (WGS) entry which is preliminary data.</text>
</comment>
<name>A0A370TGJ0_9HELO</name>
<feature type="transmembrane region" description="Helical" evidence="8">
    <location>
        <begin position="106"/>
        <end position="130"/>
    </location>
</feature>
<keyword evidence="6 8" id="KW-1133">Transmembrane helix</keyword>
<dbReference type="GO" id="GO:0005886">
    <property type="term" value="C:plasma membrane"/>
    <property type="evidence" value="ECO:0007669"/>
    <property type="project" value="UniProtKB-SubCell"/>
</dbReference>
<dbReference type="Pfam" id="PF04143">
    <property type="entry name" value="Sulf_transp"/>
    <property type="match status" value="1"/>
</dbReference>
<keyword evidence="4" id="KW-0997">Cell inner membrane</keyword>